<evidence type="ECO:0000256" key="3">
    <source>
        <dbReference type="ARBA" id="ARBA00022777"/>
    </source>
</evidence>
<protein>
    <submittedName>
        <fullName evidence="6">Kinase-like protein</fullName>
    </submittedName>
</protein>
<evidence type="ECO:0000313" key="7">
    <source>
        <dbReference type="Proteomes" id="UP000439903"/>
    </source>
</evidence>
<dbReference type="OrthoDB" id="10261027at2759"/>
<dbReference type="GO" id="GO:0005524">
    <property type="term" value="F:ATP binding"/>
    <property type="evidence" value="ECO:0007669"/>
    <property type="project" value="UniProtKB-KW"/>
</dbReference>
<reference evidence="6 7" key="1">
    <citation type="journal article" date="2019" name="Environ. Microbiol.">
        <title>At the nexus of three kingdoms: the genome of the mycorrhizal fungus Gigaspora margarita provides insights into plant, endobacterial and fungal interactions.</title>
        <authorList>
            <person name="Venice F."/>
            <person name="Ghignone S."/>
            <person name="Salvioli di Fossalunga A."/>
            <person name="Amselem J."/>
            <person name="Novero M."/>
            <person name="Xianan X."/>
            <person name="Sedzielewska Toro K."/>
            <person name="Morin E."/>
            <person name="Lipzen A."/>
            <person name="Grigoriev I.V."/>
            <person name="Henrissat B."/>
            <person name="Martin F.M."/>
            <person name="Bonfante P."/>
        </authorList>
    </citation>
    <scope>NUCLEOTIDE SEQUENCE [LARGE SCALE GENOMIC DNA]</scope>
    <source>
        <strain evidence="6 7">BEG34</strain>
    </source>
</reference>
<gene>
    <name evidence="6" type="ORF">F8M41_019811</name>
</gene>
<dbReference type="PANTHER" id="PTHR44329:SF288">
    <property type="entry name" value="MITOGEN-ACTIVATED PROTEIN KINASE KINASE KINASE 20"/>
    <property type="match status" value="1"/>
</dbReference>
<name>A0A8H4AJD2_GIGMA</name>
<organism evidence="6 7">
    <name type="scientific">Gigaspora margarita</name>
    <dbReference type="NCBI Taxonomy" id="4874"/>
    <lineage>
        <taxon>Eukaryota</taxon>
        <taxon>Fungi</taxon>
        <taxon>Fungi incertae sedis</taxon>
        <taxon>Mucoromycota</taxon>
        <taxon>Glomeromycotina</taxon>
        <taxon>Glomeromycetes</taxon>
        <taxon>Diversisporales</taxon>
        <taxon>Gigasporaceae</taxon>
        <taxon>Gigaspora</taxon>
    </lineage>
</organism>
<dbReference type="Gene3D" id="1.10.510.10">
    <property type="entry name" value="Transferase(Phosphotransferase) domain 1"/>
    <property type="match status" value="1"/>
</dbReference>
<evidence type="ECO:0000256" key="1">
    <source>
        <dbReference type="ARBA" id="ARBA00022679"/>
    </source>
</evidence>
<dbReference type="EMBL" id="WTPW01000524">
    <property type="protein sequence ID" value="KAF0502405.1"/>
    <property type="molecule type" value="Genomic_DNA"/>
</dbReference>
<dbReference type="PROSITE" id="PS50011">
    <property type="entry name" value="PROTEIN_KINASE_DOM"/>
    <property type="match status" value="1"/>
</dbReference>
<keyword evidence="1" id="KW-0808">Transferase</keyword>
<proteinExistence type="predicted"/>
<dbReference type="GO" id="GO:0004674">
    <property type="term" value="F:protein serine/threonine kinase activity"/>
    <property type="evidence" value="ECO:0007669"/>
    <property type="project" value="TreeGrafter"/>
</dbReference>
<dbReference type="InterPro" id="IPR000719">
    <property type="entry name" value="Prot_kinase_dom"/>
</dbReference>
<keyword evidence="2" id="KW-0547">Nucleotide-binding</keyword>
<dbReference type="InterPro" id="IPR051681">
    <property type="entry name" value="Ser/Thr_Kinases-Pseudokinases"/>
</dbReference>
<dbReference type="AlphaFoldDB" id="A0A8H4AJD2"/>
<dbReference type="PANTHER" id="PTHR44329">
    <property type="entry name" value="SERINE/THREONINE-PROTEIN KINASE TNNI3K-RELATED"/>
    <property type="match status" value="1"/>
</dbReference>
<dbReference type="InterPro" id="IPR001245">
    <property type="entry name" value="Ser-Thr/Tyr_kinase_cat_dom"/>
</dbReference>
<keyword evidence="4" id="KW-0067">ATP-binding</keyword>
<feature type="domain" description="Protein kinase" evidence="5">
    <location>
        <begin position="1"/>
        <end position="182"/>
    </location>
</feature>
<dbReference type="SUPFAM" id="SSF56112">
    <property type="entry name" value="Protein kinase-like (PK-like)"/>
    <property type="match status" value="1"/>
</dbReference>
<evidence type="ECO:0000313" key="6">
    <source>
        <dbReference type="EMBL" id="KAF0502405.1"/>
    </source>
</evidence>
<accession>A0A8H4AJD2</accession>
<evidence type="ECO:0000259" key="5">
    <source>
        <dbReference type="PROSITE" id="PS50011"/>
    </source>
</evidence>
<sequence length="223" mass="25201">MGNFMLVLQYATDGNLRKHLQNKQKDGFYKILWVDLIRIAKEIALGLSHLHDKNIVHRDLHSMNILINDGRALITDFGISKQLDTVTTENVFELNEKSDIYSLGVLFWELTSGIPPFNNLRDNAAIISQIASGVREKIIENTPLDYSNLFRKCWSTEPDHRPSLAEILAEFDKLSAQNVEFITNNVNSGSKRSKRSANSGSSTDKCPVELIENTISEEIKVLL</sequence>
<dbReference type="Proteomes" id="UP000439903">
    <property type="component" value="Unassembled WGS sequence"/>
</dbReference>
<dbReference type="Pfam" id="PF07714">
    <property type="entry name" value="PK_Tyr_Ser-Thr"/>
    <property type="match status" value="1"/>
</dbReference>
<comment type="caution">
    <text evidence="6">The sequence shown here is derived from an EMBL/GenBank/DDBJ whole genome shotgun (WGS) entry which is preliminary data.</text>
</comment>
<dbReference type="InterPro" id="IPR011009">
    <property type="entry name" value="Kinase-like_dom_sf"/>
</dbReference>
<keyword evidence="7" id="KW-1185">Reference proteome</keyword>
<evidence type="ECO:0000256" key="2">
    <source>
        <dbReference type="ARBA" id="ARBA00022741"/>
    </source>
</evidence>
<keyword evidence="3 6" id="KW-0418">Kinase</keyword>
<evidence type="ECO:0000256" key="4">
    <source>
        <dbReference type="ARBA" id="ARBA00022840"/>
    </source>
</evidence>